<feature type="signal peptide" evidence="2">
    <location>
        <begin position="1"/>
        <end position="25"/>
    </location>
</feature>
<sequence length="121" mass="13098">MKNLKNILKTGVAAAFMATITVACGDRPASNPTDDTSTSEAITERSKSTQNLNNPRPAPVGRTAETGEQADRFGDLPANVDSAARAKVELDKQRQLEENPDQRPRPRTPTGRRVEGGRVDQ</sequence>
<dbReference type="EMBL" id="FTNM01000007">
    <property type="protein sequence ID" value="SIR47873.1"/>
    <property type="molecule type" value="Genomic_DNA"/>
</dbReference>
<name>A0A1N7B9F9_9BACT</name>
<evidence type="ECO:0000256" key="2">
    <source>
        <dbReference type="SAM" id="SignalP"/>
    </source>
</evidence>
<evidence type="ECO:0000313" key="3">
    <source>
        <dbReference type="EMBL" id="SIR47873.1"/>
    </source>
</evidence>
<evidence type="ECO:0008006" key="5">
    <source>
        <dbReference type="Google" id="ProtNLM"/>
    </source>
</evidence>
<feature type="compositionally biased region" description="Basic and acidic residues" evidence="1">
    <location>
        <begin position="84"/>
        <end position="104"/>
    </location>
</feature>
<reference evidence="4" key="1">
    <citation type="submission" date="2017-01" db="EMBL/GenBank/DDBJ databases">
        <authorList>
            <person name="Varghese N."/>
            <person name="Submissions S."/>
        </authorList>
    </citation>
    <scope>NUCLEOTIDE SEQUENCE [LARGE SCALE GENOMIC DNA]</scope>
    <source>
        <strain evidence="4">DM9</strain>
    </source>
</reference>
<keyword evidence="2" id="KW-0732">Signal</keyword>
<dbReference type="Proteomes" id="UP000185924">
    <property type="component" value="Unassembled WGS sequence"/>
</dbReference>
<feature type="region of interest" description="Disordered" evidence="1">
    <location>
        <begin position="24"/>
        <end position="121"/>
    </location>
</feature>
<evidence type="ECO:0000256" key="1">
    <source>
        <dbReference type="SAM" id="MobiDB-lite"/>
    </source>
</evidence>
<feature type="chain" id="PRO_5009940459" description="Lipoprotein" evidence="2">
    <location>
        <begin position="26"/>
        <end position="121"/>
    </location>
</feature>
<feature type="compositionally biased region" description="Basic and acidic residues" evidence="1">
    <location>
        <begin position="112"/>
        <end position="121"/>
    </location>
</feature>
<dbReference type="RefSeq" id="WP_007657276.1">
    <property type="nucleotide sequence ID" value="NZ_FTNM01000007.1"/>
</dbReference>
<protein>
    <recommendedName>
        <fullName evidence="5">Lipoprotein</fullName>
    </recommendedName>
</protein>
<organism evidence="3 4">
    <name type="scientific">Pontibacter lucknowensis</name>
    <dbReference type="NCBI Taxonomy" id="1077936"/>
    <lineage>
        <taxon>Bacteria</taxon>
        <taxon>Pseudomonadati</taxon>
        <taxon>Bacteroidota</taxon>
        <taxon>Cytophagia</taxon>
        <taxon>Cytophagales</taxon>
        <taxon>Hymenobacteraceae</taxon>
        <taxon>Pontibacter</taxon>
    </lineage>
</organism>
<feature type="compositionally biased region" description="Polar residues" evidence="1">
    <location>
        <begin position="30"/>
        <end position="41"/>
    </location>
</feature>
<gene>
    <name evidence="3" type="ORF">SAMN05421545_3821</name>
</gene>
<accession>A0A1N7B9F9</accession>
<proteinExistence type="predicted"/>
<dbReference type="AlphaFoldDB" id="A0A1N7B9F9"/>
<dbReference type="PROSITE" id="PS51257">
    <property type="entry name" value="PROKAR_LIPOPROTEIN"/>
    <property type="match status" value="1"/>
</dbReference>
<dbReference type="OrthoDB" id="853098at2"/>
<keyword evidence="4" id="KW-1185">Reference proteome</keyword>
<evidence type="ECO:0000313" key="4">
    <source>
        <dbReference type="Proteomes" id="UP000185924"/>
    </source>
</evidence>